<dbReference type="AlphaFoldDB" id="A0AAE0ZSB6"/>
<gene>
    <name evidence="1" type="ORF">RRG08_030138</name>
</gene>
<comment type="caution">
    <text evidence="1">The sequence shown here is derived from an EMBL/GenBank/DDBJ whole genome shotgun (WGS) entry which is preliminary data.</text>
</comment>
<name>A0AAE0ZSB6_9GAST</name>
<sequence>MSPFPTSPQALPRSHPPLVISIGGSGASQLLRDQKRRAGKRNLKYSAPVKQNIKTSSKHHYNSRPTAGAIWRGFCMIERITSSAPAARSTAPLYILRQYYCAELPPIPALVTELVSMKRKLSRPLAAGDERQGSREST</sequence>
<dbReference type="EMBL" id="JAWDGP010003469">
    <property type="protein sequence ID" value="KAK3774056.1"/>
    <property type="molecule type" value="Genomic_DNA"/>
</dbReference>
<dbReference type="Proteomes" id="UP001283361">
    <property type="component" value="Unassembled WGS sequence"/>
</dbReference>
<keyword evidence="2" id="KW-1185">Reference proteome</keyword>
<reference evidence="1" key="1">
    <citation type="journal article" date="2023" name="G3 (Bethesda)">
        <title>A reference genome for the long-term kleptoplast-retaining sea slug Elysia crispata morphotype clarki.</title>
        <authorList>
            <person name="Eastman K.E."/>
            <person name="Pendleton A.L."/>
            <person name="Shaikh M.A."/>
            <person name="Suttiyut T."/>
            <person name="Ogas R."/>
            <person name="Tomko P."/>
            <person name="Gavelis G."/>
            <person name="Widhalm J.R."/>
            <person name="Wisecaver J.H."/>
        </authorList>
    </citation>
    <scope>NUCLEOTIDE SEQUENCE</scope>
    <source>
        <strain evidence="1">ECLA1</strain>
    </source>
</reference>
<accession>A0AAE0ZSB6</accession>
<proteinExistence type="predicted"/>
<organism evidence="1 2">
    <name type="scientific">Elysia crispata</name>
    <name type="common">lettuce slug</name>
    <dbReference type="NCBI Taxonomy" id="231223"/>
    <lineage>
        <taxon>Eukaryota</taxon>
        <taxon>Metazoa</taxon>
        <taxon>Spiralia</taxon>
        <taxon>Lophotrochozoa</taxon>
        <taxon>Mollusca</taxon>
        <taxon>Gastropoda</taxon>
        <taxon>Heterobranchia</taxon>
        <taxon>Euthyneura</taxon>
        <taxon>Panpulmonata</taxon>
        <taxon>Sacoglossa</taxon>
        <taxon>Placobranchoidea</taxon>
        <taxon>Plakobranchidae</taxon>
        <taxon>Elysia</taxon>
    </lineage>
</organism>
<evidence type="ECO:0000313" key="2">
    <source>
        <dbReference type="Proteomes" id="UP001283361"/>
    </source>
</evidence>
<evidence type="ECO:0000313" key="1">
    <source>
        <dbReference type="EMBL" id="KAK3774056.1"/>
    </source>
</evidence>
<protein>
    <submittedName>
        <fullName evidence="1">Uncharacterized protein</fullName>
    </submittedName>
</protein>